<evidence type="ECO:0000256" key="2">
    <source>
        <dbReference type="ARBA" id="ARBA00023015"/>
    </source>
</evidence>
<dbReference type="Gene3D" id="3.40.630.30">
    <property type="match status" value="1"/>
</dbReference>
<gene>
    <name evidence="9" type="ORF">OG308_11020</name>
</gene>
<keyword evidence="3 6" id="KW-0238">DNA-binding</keyword>
<keyword evidence="4" id="KW-0804">Transcription</keyword>
<evidence type="ECO:0000256" key="1">
    <source>
        <dbReference type="ARBA" id="ARBA00022679"/>
    </source>
</evidence>
<dbReference type="SUPFAM" id="SSF48498">
    <property type="entry name" value="Tetracyclin repressor-like, C-terminal domain"/>
    <property type="match status" value="1"/>
</dbReference>
<evidence type="ECO:0000256" key="3">
    <source>
        <dbReference type="ARBA" id="ARBA00023125"/>
    </source>
</evidence>
<dbReference type="SUPFAM" id="SSF46689">
    <property type="entry name" value="Homeodomain-like"/>
    <property type="match status" value="1"/>
</dbReference>
<reference evidence="9 10" key="1">
    <citation type="submission" date="2022-10" db="EMBL/GenBank/DDBJ databases">
        <title>The complete genomes of actinobacterial strains from the NBC collection.</title>
        <authorList>
            <person name="Joergensen T.S."/>
            <person name="Alvarez Arevalo M."/>
            <person name="Sterndorff E.B."/>
            <person name="Faurdal D."/>
            <person name="Vuksanovic O."/>
            <person name="Mourched A.-S."/>
            <person name="Charusanti P."/>
            <person name="Shaw S."/>
            <person name="Blin K."/>
            <person name="Weber T."/>
        </authorList>
    </citation>
    <scope>NUCLEOTIDE SEQUENCE [LARGE SCALE GENOMIC DNA]</scope>
    <source>
        <strain evidence="9 10">NBC_01413</strain>
    </source>
</reference>
<dbReference type="InterPro" id="IPR004111">
    <property type="entry name" value="Repressor_TetR_C"/>
</dbReference>
<feature type="domain" description="HTH tetR-type" evidence="7">
    <location>
        <begin position="16"/>
        <end position="76"/>
    </location>
</feature>
<dbReference type="GO" id="GO:0016746">
    <property type="term" value="F:acyltransferase activity"/>
    <property type="evidence" value="ECO:0007669"/>
    <property type="project" value="UniProtKB-KW"/>
</dbReference>
<keyword evidence="2" id="KW-0805">Transcription regulation</keyword>
<dbReference type="Gene3D" id="1.10.357.10">
    <property type="entry name" value="Tetracycline Repressor, domain 2"/>
    <property type="match status" value="1"/>
</dbReference>
<dbReference type="RefSeq" id="WP_405150207.1">
    <property type="nucleotide sequence ID" value="NZ_CP109527.1"/>
</dbReference>
<protein>
    <submittedName>
        <fullName evidence="9">GNAT family N-acetyltransferase</fullName>
        <ecNumber evidence="9">2.3.1.-</ecNumber>
    </submittedName>
</protein>
<dbReference type="CDD" id="cd04301">
    <property type="entry name" value="NAT_SF"/>
    <property type="match status" value="1"/>
</dbReference>
<dbReference type="PANTHER" id="PTHR43800">
    <property type="entry name" value="PEPTIDYL-LYSINE N-ACETYLTRANSFERASE YJAB"/>
    <property type="match status" value="1"/>
</dbReference>
<dbReference type="InterPro" id="IPR009057">
    <property type="entry name" value="Homeodomain-like_sf"/>
</dbReference>
<dbReference type="SUPFAM" id="SSF55729">
    <property type="entry name" value="Acyl-CoA N-acyltransferases (Nat)"/>
    <property type="match status" value="1"/>
</dbReference>
<dbReference type="InterPro" id="IPR016181">
    <property type="entry name" value="Acyl_CoA_acyltransferase"/>
</dbReference>
<evidence type="ECO:0000259" key="7">
    <source>
        <dbReference type="PROSITE" id="PS50977"/>
    </source>
</evidence>
<dbReference type="Pfam" id="PF00583">
    <property type="entry name" value="Acetyltransf_1"/>
    <property type="match status" value="1"/>
</dbReference>
<name>A0ABZ1NE81_9NOCA</name>
<dbReference type="InterPro" id="IPR000182">
    <property type="entry name" value="GNAT_dom"/>
</dbReference>
<feature type="DNA-binding region" description="H-T-H motif" evidence="6">
    <location>
        <begin position="39"/>
        <end position="58"/>
    </location>
</feature>
<dbReference type="EMBL" id="CP109527">
    <property type="protein sequence ID" value="WTY38320.1"/>
    <property type="molecule type" value="Genomic_DNA"/>
</dbReference>
<sequence length="360" mass="39856">MNAVPVSRRARPAKVPLSRDLVIETGLRILDTEGSTALTMRRVAKELDTGAASLYVYVAHRDDLLTGMLDHVLSQVRVPTEGDWRARVTQLVENAIEALGRHDGLALVTFGRFPTTEHALDLIEQLRALLREGGLTPATATWAVDLIYRHIAAESVERATHPDGDVRARWALRTLLNGIVATPVAGGPARLAREEEIADLQEIERRAGAPFGEVGMIAIAEDDPPSWEVLRAFVVEGRAWVWPDDDDHPVGYLVLGLVDGQPHIDQVSVDPAHAGARIGKRLIDHAVRWAKDHDLHEITLTTFAEVPWNGPYYERLGFAYIPVADEPPGLRAIRATEIAHGLDEWPRACMRAELATWRFD</sequence>
<evidence type="ECO:0000256" key="5">
    <source>
        <dbReference type="ARBA" id="ARBA00023315"/>
    </source>
</evidence>
<dbReference type="InterPro" id="IPR036271">
    <property type="entry name" value="Tet_transcr_reg_TetR-rel_C_sf"/>
</dbReference>
<dbReference type="EC" id="2.3.1.-" evidence="9"/>
<dbReference type="InterPro" id="IPR001647">
    <property type="entry name" value="HTH_TetR"/>
</dbReference>
<evidence type="ECO:0000259" key="8">
    <source>
        <dbReference type="PROSITE" id="PS51186"/>
    </source>
</evidence>
<dbReference type="Proteomes" id="UP001621418">
    <property type="component" value="Chromosome"/>
</dbReference>
<keyword evidence="10" id="KW-1185">Reference proteome</keyword>
<dbReference type="PROSITE" id="PS50977">
    <property type="entry name" value="HTH_TETR_2"/>
    <property type="match status" value="1"/>
</dbReference>
<organism evidence="9 10">
    <name type="scientific">Nocardia salmonicida</name>
    <dbReference type="NCBI Taxonomy" id="53431"/>
    <lineage>
        <taxon>Bacteria</taxon>
        <taxon>Bacillati</taxon>
        <taxon>Actinomycetota</taxon>
        <taxon>Actinomycetes</taxon>
        <taxon>Mycobacteriales</taxon>
        <taxon>Nocardiaceae</taxon>
        <taxon>Nocardia</taxon>
    </lineage>
</organism>
<evidence type="ECO:0000313" key="10">
    <source>
        <dbReference type="Proteomes" id="UP001621418"/>
    </source>
</evidence>
<dbReference type="PROSITE" id="PS51186">
    <property type="entry name" value="GNAT"/>
    <property type="match status" value="1"/>
</dbReference>
<evidence type="ECO:0000313" key="9">
    <source>
        <dbReference type="EMBL" id="WTY38320.1"/>
    </source>
</evidence>
<accession>A0ABZ1NE81</accession>
<keyword evidence="1 9" id="KW-0808">Transferase</keyword>
<evidence type="ECO:0000256" key="6">
    <source>
        <dbReference type="PROSITE-ProRule" id="PRU00335"/>
    </source>
</evidence>
<dbReference type="PANTHER" id="PTHR43800:SF1">
    <property type="entry name" value="PEPTIDYL-LYSINE N-ACETYLTRANSFERASE YJAB"/>
    <property type="match status" value="1"/>
</dbReference>
<evidence type="ECO:0000256" key="4">
    <source>
        <dbReference type="ARBA" id="ARBA00023163"/>
    </source>
</evidence>
<feature type="domain" description="N-acetyltransferase" evidence="8">
    <location>
        <begin position="187"/>
        <end position="343"/>
    </location>
</feature>
<proteinExistence type="predicted"/>
<keyword evidence="5 9" id="KW-0012">Acyltransferase</keyword>
<dbReference type="Pfam" id="PF02909">
    <property type="entry name" value="TetR_C_1"/>
    <property type="match status" value="1"/>
</dbReference>